<comment type="function">
    <text evidence="5">Stores iron in a soluble, non-toxic, readily available form. Important for iron homeostasis. Iron is taken up in the ferrous form and deposited as ferric hydroxides after oxidation.</text>
</comment>
<evidence type="ECO:0000256" key="1">
    <source>
        <dbReference type="ARBA" id="ARBA00007513"/>
    </source>
</evidence>
<protein>
    <recommendedName>
        <fullName evidence="5">Ferritin</fullName>
    </recommendedName>
</protein>
<evidence type="ECO:0000256" key="4">
    <source>
        <dbReference type="ARBA" id="ARBA00023004"/>
    </source>
</evidence>
<evidence type="ECO:0000259" key="7">
    <source>
        <dbReference type="PROSITE" id="PS50905"/>
    </source>
</evidence>
<keyword evidence="10" id="KW-1185">Reference proteome</keyword>
<gene>
    <name evidence="8" type="primary">Fer1</name>
    <name evidence="9" type="ORF">BEMITA_LOCUS14073</name>
</gene>
<dbReference type="GO" id="GO:0008199">
    <property type="term" value="F:ferric iron binding"/>
    <property type="evidence" value="ECO:0007669"/>
    <property type="project" value="InterPro"/>
</dbReference>
<dbReference type="CTD" id="44965"/>
<dbReference type="PANTHER" id="PTHR11431">
    <property type="entry name" value="FERRITIN"/>
    <property type="match status" value="1"/>
</dbReference>
<dbReference type="Proteomes" id="UP001152759">
    <property type="component" value="Chromosome 9"/>
</dbReference>
<dbReference type="InterPro" id="IPR012347">
    <property type="entry name" value="Ferritin-like"/>
</dbReference>
<dbReference type="GO" id="GO:0006826">
    <property type="term" value="P:iron ion transport"/>
    <property type="evidence" value="ECO:0007669"/>
    <property type="project" value="InterPro"/>
</dbReference>
<evidence type="ECO:0000256" key="3">
    <source>
        <dbReference type="ARBA" id="ARBA00022723"/>
    </source>
</evidence>
<name>A0A2H4T362_BEMTA</name>
<feature type="domain" description="Ferritin-like diiron" evidence="7">
    <location>
        <begin position="44"/>
        <end position="202"/>
    </location>
</feature>
<organism evidence="8">
    <name type="scientific">Bemisia tabaci</name>
    <name type="common">Sweetpotato whitefly</name>
    <name type="synonym">Aleurodes tabaci</name>
    <dbReference type="NCBI Taxonomy" id="7038"/>
    <lineage>
        <taxon>Eukaryota</taxon>
        <taxon>Metazoa</taxon>
        <taxon>Ecdysozoa</taxon>
        <taxon>Arthropoda</taxon>
        <taxon>Hexapoda</taxon>
        <taxon>Insecta</taxon>
        <taxon>Pterygota</taxon>
        <taxon>Neoptera</taxon>
        <taxon>Paraneoptera</taxon>
        <taxon>Hemiptera</taxon>
        <taxon>Sternorrhyncha</taxon>
        <taxon>Aleyrodoidea</taxon>
        <taxon>Aleyrodidae</taxon>
        <taxon>Aleyrodinae</taxon>
        <taxon>Bemisia</taxon>
    </lineage>
</organism>
<dbReference type="InterPro" id="IPR001519">
    <property type="entry name" value="Ferritin"/>
</dbReference>
<dbReference type="EMBL" id="MF774484">
    <property type="protein sequence ID" value="ATY70349.1"/>
    <property type="molecule type" value="mRNA"/>
</dbReference>
<dbReference type="InterPro" id="IPR009040">
    <property type="entry name" value="Ferritin-like_diiron"/>
</dbReference>
<evidence type="ECO:0000313" key="9">
    <source>
        <dbReference type="EMBL" id="CAH0395952.1"/>
    </source>
</evidence>
<dbReference type="GO" id="GO:0006879">
    <property type="term" value="P:intracellular iron ion homeostasis"/>
    <property type="evidence" value="ECO:0007669"/>
    <property type="project" value="UniProtKB-KW"/>
</dbReference>
<reference evidence="8" key="1">
    <citation type="submission" date="2017-08" db="EMBL/GenBank/DDBJ databases">
        <title>A salivary ferritin of whitefly Bemisia tabaci enhances host adaptation by modulating oxidative response in tomato.</title>
        <authorList>
            <person name="Su Q."/>
            <person name="Zhang Y."/>
        </authorList>
    </citation>
    <scope>NUCLEOTIDE SEQUENCE</scope>
    <source>
        <strain evidence="8">MED</strain>
    </source>
</reference>
<comment type="similarity">
    <text evidence="1 5">Belongs to the ferritin family.</text>
</comment>
<accession>A0A2H4T362</accession>
<dbReference type="PANTHER" id="PTHR11431:SF51">
    <property type="entry name" value="FERRITIN"/>
    <property type="match status" value="1"/>
</dbReference>
<dbReference type="GeneID" id="109030386"/>
<dbReference type="SMR" id="A0A2H4T362"/>
<dbReference type="Pfam" id="PF00210">
    <property type="entry name" value="Ferritin"/>
    <property type="match status" value="1"/>
</dbReference>
<dbReference type="InterPro" id="IPR009078">
    <property type="entry name" value="Ferritin-like_SF"/>
</dbReference>
<keyword evidence="3 5" id="KW-0479">Metal-binding</keyword>
<dbReference type="SUPFAM" id="SSF47240">
    <property type="entry name" value="Ferritin-like"/>
    <property type="match status" value="1"/>
</dbReference>
<evidence type="ECO:0000313" key="8">
    <source>
        <dbReference type="EMBL" id="ATY70349.1"/>
    </source>
</evidence>
<dbReference type="OrthoDB" id="6363126at2759"/>
<keyword evidence="2 5" id="KW-0409">Iron storage</keyword>
<evidence type="ECO:0000313" key="10">
    <source>
        <dbReference type="Proteomes" id="UP001152759"/>
    </source>
</evidence>
<proteinExistence type="evidence at transcript level"/>
<dbReference type="CDD" id="cd01056">
    <property type="entry name" value="Euk_Ferritin"/>
    <property type="match status" value="1"/>
</dbReference>
<keyword evidence="6" id="KW-0732">Signal</keyword>
<reference evidence="9" key="2">
    <citation type="submission" date="2021-12" db="EMBL/GenBank/DDBJ databases">
        <authorList>
            <person name="King R."/>
        </authorList>
    </citation>
    <scope>NUCLEOTIDE SEQUENCE</scope>
</reference>
<dbReference type="InterPro" id="IPR008331">
    <property type="entry name" value="Ferritin_DPS_dom"/>
</dbReference>
<feature type="signal peptide" evidence="6">
    <location>
        <begin position="1"/>
        <end position="19"/>
    </location>
</feature>
<sequence length="224" mass="25233">MDAKLSLLLLLGAVAAASAEFCYSDVVGACSPTGSELANCNAKYGAAHEVMKDLQSYVNTHITRNWQYLLMSTYFNNYEKNRAGFSKLYKKLSDTAWEDAIDLIKYIGKRGGKMDFGFRKEDTYRANVDTYEMHELGSLAKALDIQKSLAEESHHIHGEAMRRKQDFHDPEVGSFIENKFVHQHADAVRELAGHSNDLKKLMSNTADQSLALYIFDQHLQKSLG</sequence>
<dbReference type="AlphaFoldDB" id="A0A2H4T362"/>
<dbReference type="Gene3D" id="1.20.1260.10">
    <property type="match status" value="1"/>
</dbReference>
<dbReference type="GO" id="GO:0005737">
    <property type="term" value="C:cytoplasm"/>
    <property type="evidence" value="ECO:0007669"/>
    <property type="project" value="TreeGrafter"/>
</dbReference>
<evidence type="ECO:0000256" key="6">
    <source>
        <dbReference type="SAM" id="SignalP"/>
    </source>
</evidence>
<evidence type="ECO:0000256" key="2">
    <source>
        <dbReference type="ARBA" id="ARBA00022434"/>
    </source>
</evidence>
<evidence type="ECO:0000256" key="5">
    <source>
        <dbReference type="RuleBase" id="RU361145"/>
    </source>
</evidence>
<dbReference type="PROSITE" id="PS50905">
    <property type="entry name" value="FERRITIN_LIKE"/>
    <property type="match status" value="1"/>
</dbReference>
<dbReference type="GO" id="GO:0008198">
    <property type="term" value="F:ferrous iron binding"/>
    <property type="evidence" value="ECO:0007669"/>
    <property type="project" value="TreeGrafter"/>
</dbReference>
<dbReference type="EMBL" id="OU963870">
    <property type="protein sequence ID" value="CAH0395952.1"/>
    <property type="molecule type" value="Genomic_DNA"/>
</dbReference>
<dbReference type="KEGG" id="btab:109030386"/>
<keyword evidence="4 5" id="KW-0408">Iron</keyword>
<feature type="chain" id="PRO_5040580380" description="Ferritin" evidence="6">
    <location>
        <begin position="20"/>
        <end position="224"/>
    </location>
</feature>